<dbReference type="AlphaFoldDB" id="A0A4Y6ADC4"/>
<accession>A0A4Y6ADC4</accession>
<keyword evidence="2" id="KW-1185">Reference proteome</keyword>
<proteinExistence type="predicted"/>
<evidence type="ECO:0000313" key="1">
    <source>
        <dbReference type="EMBL" id="QDE58101.1"/>
    </source>
</evidence>
<dbReference type="KEGG" id="bay:RBAM_38895"/>
<evidence type="ECO:0000313" key="2">
    <source>
        <dbReference type="Proteomes" id="UP000001120"/>
    </source>
</evidence>
<protein>
    <submittedName>
        <fullName evidence="1">Uncharacterized protein</fullName>
    </submittedName>
</protein>
<gene>
    <name evidence="1" type="ORF">RBAM_38895</name>
</gene>
<reference evidence="1 2" key="1">
    <citation type="journal article" date="2007" name="Nat. Biotechnol.">
        <title>Comparative analysis of the complete genome sequence of the plant growth-promoting bacterium Bacillus amyloliquefaciens FZB42.</title>
        <authorList>
            <person name="Chen X.H."/>
            <person name="Koumoutsi A."/>
            <person name="Scholz R."/>
            <person name="Eisenreich A."/>
            <person name="Schneider K."/>
            <person name="Heinemeyer I."/>
            <person name="Morgenstern B."/>
            <person name="Voss B."/>
            <person name="Hess W.R."/>
            <person name="Reva O."/>
            <person name="Junge H."/>
            <person name="Voigt B."/>
            <person name="Jungblut P.R."/>
            <person name="Vater J."/>
            <person name="Sussmuth R."/>
            <person name="Liesegang H."/>
            <person name="Strittmatter A."/>
            <person name="Gottschalk G."/>
            <person name="Borriss R."/>
        </authorList>
    </citation>
    <scope>NUCLEOTIDE SEQUENCE [LARGE SCALE GENOMIC DNA]</scope>
    <source>
        <strain evidence="2">DSM 23117 / BGSC 10A6 / LMG 26770 / FZB42</strain>
    </source>
</reference>
<organism evidence="1 2">
    <name type="scientific">Bacillus velezensis (strain DSM 23117 / BGSC 10A6 / LMG 26770 / FZB42)</name>
    <name type="common">Bacillus amyloliquefaciens subsp. plantarum</name>
    <dbReference type="NCBI Taxonomy" id="326423"/>
    <lineage>
        <taxon>Bacteria</taxon>
        <taxon>Bacillati</taxon>
        <taxon>Bacillota</taxon>
        <taxon>Bacilli</taxon>
        <taxon>Bacillales</taxon>
        <taxon>Bacillaceae</taxon>
        <taxon>Bacillus</taxon>
        <taxon>Bacillus amyloliquefaciens group</taxon>
    </lineage>
</organism>
<name>A0A4Y6ADC4_BACVZ</name>
<dbReference type="EMBL" id="CP000560">
    <property type="protein sequence ID" value="QDE58101.1"/>
    <property type="molecule type" value="Genomic_DNA"/>
</dbReference>
<sequence>MTSAENRPAASFLKKIAAAANMGTNSNLFFPECFLILPDSMVICRHVRFSKKFYISFHKIPPIS</sequence>
<dbReference type="Proteomes" id="UP000001120">
    <property type="component" value="Chromosome"/>
</dbReference>